<comment type="similarity">
    <text evidence="2">Belongs to the cytochrome P450 family.</text>
</comment>
<dbReference type="Gene3D" id="1.10.630.10">
    <property type="entry name" value="Cytochrome P450"/>
    <property type="match status" value="1"/>
</dbReference>
<evidence type="ECO:0000256" key="8">
    <source>
        <dbReference type="ARBA" id="ARBA00023004"/>
    </source>
</evidence>
<evidence type="ECO:0000313" key="13">
    <source>
        <dbReference type="EMBL" id="VDN91891.1"/>
    </source>
</evidence>
<keyword evidence="14" id="KW-1185">Reference proteome</keyword>
<feature type="domain" description="RING-type" evidence="12">
    <location>
        <begin position="406"/>
        <end position="452"/>
    </location>
</feature>
<dbReference type="GO" id="GO:0008270">
    <property type="term" value="F:zinc ion binding"/>
    <property type="evidence" value="ECO:0007669"/>
    <property type="project" value="UniProtKB-KW"/>
</dbReference>
<evidence type="ECO:0000256" key="10">
    <source>
        <dbReference type="PIRSR" id="PIRSR602401-1"/>
    </source>
</evidence>
<dbReference type="InterPro" id="IPR002401">
    <property type="entry name" value="Cyt_P450_E_grp-I"/>
</dbReference>
<dbReference type="GO" id="GO:0005506">
    <property type="term" value="F:iron ion binding"/>
    <property type="evidence" value="ECO:0007669"/>
    <property type="project" value="InterPro"/>
</dbReference>
<dbReference type="InterPro" id="IPR050476">
    <property type="entry name" value="Insect_CytP450_Detox"/>
</dbReference>
<dbReference type="InterPro" id="IPR001841">
    <property type="entry name" value="Znf_RING"/>
</dbReference>
<dbReference type="PANTHER" id="PTHR24292:SF102">
    <property type="entry name" value="CYTOCHROME P450 FAMILY-RELATED"/>
    <property type="match status" value="1"/>
</dbReference>
<dbReference type="Proteomes" id="UP000278627">
    <property type="component" value="Unassembled WGS sequence"/>
</dbReference>
<name>A0A0N4TQ83_BRUPA</name>
<dbReference type="InterPro" id="IPR036396">
    <property type="entry name" value="Cyt_P450_sf"/>
</dbReference>
<dbReference type="SUPFAM" id="SSF48264">
    <property type="entry name" value="Cytochrome P450"/>
    <property type="match status" value="1"/>
</dbReference>
<evidence type="ECO:0000256" key="6">
    <source>
        <dbReference type="ARBA" id="ARBA00022833"/>
    </source>
</evidence>
<protein>
    <submittedName>
        <fullName evidence="15">RING-type domain-containing protein</fullName>
    </submittedName>
</protein>
<evidence type="ECO:0000256" key="9">
    <source>
        <dbReference type="ARBA" id="ARBA00023033"/>
    </source>
</evidence>
<dbReference type="PROSITE" id="PS00086">
    <property type="entry name" value="CYTOCHROME_P450"/>
    <property type="match status" value="1"/>
</dbReference>
<proteinExistence type="inferred from homology"/>
<evidence type="ECO:0000259" key="12">
    <source>
        <dbReference type="PROSITE" id="PS50089"/>
    </source>
</evidence>
<evidence type="ECO:0000256" key="3">
    <source>
        <dbReference type="ARBA" id="ARBA00022617"/>
    </source>
</evidence>
<keyword evidence="9" id="KW-0503">Monooxygenase</keyword>
<keyword evidence="7" id="KW-0560">Oxidoreductase</keyword>
<dbReference type="Pfam" id="PF00067">
    <property type="entry name" value="p450"/>
    <property type="match status" value="1"/>
</dbReference>
<keyword evidence="8 10" id="KW-0408">Iron</keyword>
<feature type="binding site" description="axial binding residue" evidence="10">
    <location>
        <position position="1024"/>
    </location>
    <ligand>
        <name>heme</name>
        <dbReference type="ChEBI" id="CHEBI:30413"/>
    </ligand>
    <ligandPart>
        <name>Fe</name>
        <dbReference type="ChEBI" id="CHEBI:18248"/>
    </ligandPart>
</feature>
<evidence type="ECO:0000256" key="5">
    <source>
        <dbReference type="ARBA" id="ARBA00022771"/>
    </source>
</evidence>
<organism evidence="15">
    <name type="scientific">Brugia pahangi</name>
    <name type="common">Filarial nematode worm</name>
    <dbReference type="NCBI Taxonomy" id="6280"/>
    <lineage>
        <taxon>Eukaryota</taxon>
        <taxon>Metazoa</taxon>
        <taxon>Ecdysozoa</taxon>
        <taxon>Nematoda</taxon>
        <taxon>Chromadorea</taxon>
        <taxon>Rhabditida</taxon>
        <taxon>Spirurina</taxon>
        <taxon>Spiruromorpha</taxon>
        <taxon>Filarioidea</taxon>
        <taxon>Onchocercidae</taxon>
        <taxon>Brugia</taxon>
    </lineage>
</organism>
<dbReference type="PRINTS" id="PR00463">
    <property type="entry name" value="EP450I"/>
</dbReference>
<accession>A0A0N4TQ83</accession>
<keyword evidence="3 10" id="KW-0349">Heme</keyword>
<gene>
    <name evidence="13" type="ORF">BPAG_LOCUS10705</name>
</gene>
<keyword evidence="6" id="KW-0862">Zinc</keyword>
<dbReference type="InterPro" id="IPR001128">
    <property type="entry name" value="Cyt_P450"/>
</dbReference>
<dbReference type="PANTHER" id="PTHR24292">
    <property type="entry name" value="CYTOCHROME P450"/>
    <property type="match status" value="1"/>
</dbReference>
<reference evidence="15" key="1">
    <citation type="submission" date="2017-02" db="UniProtKB">
        <authorList>
            <consortium name="WormBaseParasite"/>
        </authorList>
    </citation>
    <scope>IDENTIFICATION</scope>
</reference>
<evidence type="ECO:0000256" key="4">
    <source>
        <dbReference type="ARBA" id="ARBA00022723"/>
    </source>
</evidence>
<dbReference type="AlphaFoldDB" id="A0A0N4TQ83"/>
<dbReference type="InterPro" id="IPR017972">
    <property type="entry name" value="Cyt_P450_CS"/>
</dbReference>
<evidence type="ECO:0000256" key="11">
    <source>
        <dbReference type="PROSITE-ProRule" id="PRU00175"/>
    </source>
</evidence>
<dbReference type="SUPFAM" id="SSF57850">
    <property type="entry name" value="RING/U-box"/>
    <property type="match status" value="1"/>
</dbReference>
<dbReference type="Pfam" id="PF13445">
    <property type="entry name" value="zf-RING_UBOX"/>
    <property type="match status" value="1"/>
</dbReference>
<dbReference type="SMART" id="SM00184">
    <property type="entry name" value="RING"/>
    <property type="match status" value="1"/>
</dbReference>
<dbReference type="InterPro" id="IPR017907">
    <property type="entry name" value="Znf_RING_CS"/>
</dbReference>
<reference evidence="13 14" key="2">
    <citation type="submission" date="2018-11" db="EMBL/GenBank/DDBJ databases">
        <authorList>
            <consortium name="Pathogen Informatics"/>
        </authorList>
    </citation>
    <scope>NUCLEOTIDE SEQUENCE [LARGE SCALE GENOMIC DNA]</scope>
</reference>
<dbReference type="GO" id="GO:0016705">
    <property type="term" value="F:oxidoreductase activity, acting on paired donors, with incorporation or reduction of molecular oxygen"/>
    <property type="evidence" value="ECO:0007669"/>
    <property type="project" value="InterPro"/>
</dbReference>
<dbReference type="GO" id="GO:0004497">
    <property type="term" value="F:monooxygenase activity"/>
    <property type="evidence" value="ECO:0007669"/>
    <property type="project" value="UniProtKB-KW"/>
</dbReference>
<dbReference type="PRINTS" id="PR00385">
    <property type="entry name" value="P450"/>
</dbReference>
<dbReference type="InterPro" id="IPR013083">
    <property type="entry name" value="Znf_RING/FYVE/PHD"/>
</dbReference>
<dbReference type="PROSITE" id="PS00518">
    <property type="entry name" value="ZF_RING_1"/>
    <property type="match status" value="1"/>
</dbReference>
<keyword evidence="5 11" id="KW-0863">Zinc-finger</keyword>
<dbReference type="WBParaSite" id="BPAG_0001074301-mRNA-1">
    <property type="protein sequence ID" value="BPAG_0001074301-mRNA-1"/>
    <property type="gene ID" value="BPAG_0001074301"/>
</dbReference>
<evidence type="ECO:0000313" key="14">
    <source>
        <dbReference type="Proteomes" id="UP000278627"/>
    </source>
</evidence>
<dbReference type="InterPro" id="IPR027370">
    <property type="entry name" value="Znf-RING_euk"/>
</dbReference>
<evidence type="ECO:0000256" key="1">
    <source>
        <dbReference type="ARBA" id="ARBA00001971"/>
    </source>
</evidence>
<dbReference type="CDD" id="cd16564">
    <property type="entry name" value="RING-HC_RNF222"/>
    <property type="match status" value="1"/>
</dbReference>
<dbReference type="GO" id="GO:0020037">
    <property type="term" value="F:heme binding"/>
    <property type="evidence" value="ECO:0007669"/>
    <property type="project" value="InterPro"/>
</dbReference>
<keyword evidence="4 10" id="KW-0479">Metal-binding</keyword>
<evidence type="ECO:0000256" key="7">
    <source>
        <dbReference type="ARBA" id="ARBA00023002"/>
    </source>
</evidence>
<dbReference type="EMBL" id="UZAD01013197">
    <property type="protein sequence ID" value="VDN91891.1"/>
    <property type="molecule type" value="Genomic_DNA"/>
</dbReference>
<evidence type="ECO:0000313" key="15">
    <source>
        <dbReference type="WBParaSite" id="BPAG_0001074301-mRNA-1"/>
    </source>
</evidence>
<dbReference type="STRING" id="6280.A0A0N4TQ83"/>
<comment type="cofactor">
    <cofactor evidence="1 10">
        <name>heme</name>
        <dbReference type="ChEBI" id="CHEBI:30413"/>
    </cofactor>
</comment>
<sequence>MKFTAKLDGTVASAMNLPHYFSETNYSLDTEMQSNLSSQQFQSMTTHLDHCLNALRLLRNEVISVHRRVMENSWESDPVDGDKTLEERLDFINQIYDNLESHAKQLSVSTPMTVQMERLSRFLHDGQIDPHTNELYDKALEASTWMETNNQLLQMYAEFLRTVVGNRRRSIMTDRPISYSNYGLSSSPQNIFEQTLTVVLKDPNIKKIGLVGRYLEKSTLSALVEFKFGQVIDKQYVCLLKMLMVVNSGLPEFVQMIAPHEEWSYLDIGSAQVDIHKESRYLVYRKMSVQANIHLMQTIMPCIDIRNAHTLSYVLNLFAKFSGVFDIKCREDNERLFTPFDVRPSMSEECITRIVSVIFIHPGVSRFFASLRSAIAQLDQDYSGSHRTAKIDDAERVAVDSSALHCPVCFCVFASAPFILKCGHSFCQNCIKNIVENSYSEQVAIFECPMCRQVISSEIRFTRNYIVDALLQSVCEIAENENESSVDPNLRISFQLISGKFLEEQKKNKILQKKYEEERIRSRRYLILLVMESALLVGFVFLYKWYVHLRRKVVIWLVCLNTNLPIHSNLERKLFTIRCQRKPYERRIQIVPSQHWLFGSLDIMKSYSTHWQLGKLTRKYGRTYGIMQGSHPTVVTSDPKIIYEICFKQFHLFHSRIMDPSSSHPDTVYEVHEFAARGERWKRIRSLTSKAVSNENLRKLFHVMCDSVNCFVKDLEEEITDSKALELHPRFQTLTFDIISRCCMGRPYSYQHNDSNLKLLLKKFSPLQSFRPFSLLTWCVPDLKWMSLTYAKLCLRFRITFHLEIDPLVTYTNYLRKLISMDITSQDRSSFLYFMKCVEDDEWDDWIVDADKPYDISSMKIIPKLTTGKLFVRLYHINLKEIINQCRFLTTAGFDTTANTVAYLIYLLASNSEKQEKLYQEIATLEITFDNVQHFNYLHYTIMETLRLFPHASLLQSRMCVQQCEIGPYTFKKDVGVIFDTWSLHYDQEIWGSDVKQFRPDRFLDYTTIQKRNWMAFGAGPRQCVGMRFAMLEIKIIICSLLKKFCFRKIENTCKVNSTIHTSLREMGTVWPDFSQVILERRIGEYSGSIVHYI</sequence>
<dbReference type="Gene3D" id="3.30.40.10">
    <property type="entry name" value="Zinc/RING finger domain, C3HC4 (zinc finger)"/>
    <property type="match status" value="1"/>
</dbReference>
<dbReference type="PROSITE" id="PS50089">
    <property type="entry name" value="ZF_RING_2"/>
    <property type="match status" value="1"/>
</dbReference>
<evidence type="ECO:0000256" key="2">
    <source>
        <dbReference type="ARBA" id="ARBA00010617"/>
    </source>
</evidence>